<dbReference type="Gene3D" id="3.40.50.1110">
    <property type="entry name" value="SGNH hydrolase"/>
    <property type="match status" value="1"/>
</dbReference>
<dbReference type="EMBL" id="JAMZMK010006348">
    <property type="protein sequence ID" value="KAI7749490.1"/>
    <property type="molecule type" value="Genomic_DNA"/>
</dbReference>
<dbReference type="PANTHER" id="PTHR22835">
    <property type="entry name" value="ZINC FINGER FYVE DOMAIN CONTAINING PROTEIN"/>
    <property type="match status" value="1"/>
</dbReference>
<accession>A0AAD5CY02</accession>
<evidence type="ECO:0000256" key="1">
    <source>
        <dbReference type="ARBA" id="ARBA00008668"/>
    </source>
</evidence>
<reference evidence="3" key="1">
    <citation type="submission" date="2022-06" db="EMBL/GenBank/DDBJ databases">
        <title>Uncovering the hologenomic basis of an extraordinary plant invasion.</title>
        <authorList>
            <person name="Bieker V.C."/>
            <person name="Martin M.D."/>
            <person name="Gilbert T."/>
            <person name="Hodgins K."/>
            <person name="Battlay P."/>
            <person name="Petersen B."/>
            <person name="Wilson J."/>
        </authorList>
    </citation>
    <scope>NUCLEOTIDE SEQUENCE</scope>
    <source>
        <strain evidence="3">AA19_3_7</strain>
        <tissue evidence="3">Leaf</tissue>
    </source>
</reference>
<name>A0AAD5CY02_AMBAR</name>
<dbReference type="Pfam" id="PF24289">
    <property type="entry name" value="DUF7477"/>
    <property type="match status" value="1"/>
</dbReference>
<organism evidence="3 4">
    <name type="scientific">Ambrosia artemisiifolia</name>
    <name type="common">Common ragweed</name>
    <dbReference type="NCBI Taxonomy" id="4212"/>
    <lineage>
        <taxon>Eukaryota</taxon>
        <taxon>Viridiplantae</taxon>
        <taxon>Streptophyta</taxon>
        <taxon>Embryophyta</taxon>
        <taxon>Tracheophyta</taxon>
        <taxon>Spermatophyta</taxon>
        <taxon>Magnoliopsida</taxon>
        <taxon>eudicotyledons</taxon>
        <taxon>Gunneridae</taxon>
        <taxon>Pentapetalae</taxon>
        <taxon>asterids</taxon>
        <taxon>campanulids</taxon>
        <taxon>Asterales</taxon>
        <taxon>Asteraceae</taxon>
        <taxon>Asteroideae</taxon>
        <taxon>Heliantheae alliance</taxon>
        <taxon>Heliantheae</taxon>
        <taxon>Ambrosia</taxon>
    </lineage>
</organism>
<feature type="non-terminal residue" evidence="3">
    <location>
        <position position="1"/>
    </location>
</feature>
<dbReference type="Proteomes" id="UP001206925">
    <property type="component" value="Unassembled WGS sequence"/>
</dbReference>
<evidence type="ECO:0000313" key="4">
    <source>
        <dbReference type="Proteomes" id="UP001206925"/>
    </source>
</evidence>
<dbReference type="GO" id="GO:0016788">
    <property type="term" value="F:hydrolase activity, acting on ester bonds"/>
    <property type="evidence" value="ECO:0007669"/>
    <property type="project" value="InterPro"/>
</dbReference>
<feature type="domain" description="DUF7477" evidence="2">
    <location>
        <begin position="171"/>
        <end position="272"/>
    </location>
</feature>
<proteinExistence type="inferred from homology"/>
<gene>
    <name evidence="3" type="ORF">M8C21_001855</name>
</gene>
<protein>
    <recommendedName>
        <fullName evidence="2">DUF7477 domain-containing protein</fullName>
    </recommendedName>
</protein>
<dbReference type="InterPro" id="IPR055900">
    <property type="entry name" value="DUF7477"/>
</dbReference>
<dbReference type="InterPro" id="IPR036514">
    <property type="entry name" value="SGNH_hydro_sf"/>
</dbReference>
<comment type="caution">
    <text evidence="3">The sequence shown here is derived from an EMBL/GenBank/DDBJ whole genome shotgun (WGS) entry which is preliminary data.</text>
</comment>
<evidence type="ECO:0000313" key="3">
    <source>
        <dbReference type="EMBL" id="KAI7749490.1"/>
    </source>
</evidence>
<evidence type="ECO:0000259" key="2">
    <source>
        <dbReference type="Pfam" id="PF24289"/>
    </source>
</evidence>
<dbReference type="PANTHER" id="PTHR22835:SF117">
    <property type="entry name" value="GDSL-LIKE LIPASE_ACYLHYDROLASE"/>
    <property type="match status" value="1"/>
</dbReference>
<keyword evidence="4" id="KW-1185">Reference proteome</keyword>
<sequence>MAFVGAADLSGWTVCGSFDSISELFSENRKYIGGRAFWIHNTGPVGCLPYIMDTRLITAAQVDPHGCAAPFNGVSQLLFNQKLKEAVTQLRKELPSAAITYVDIYSVKYSLVAQAKKLGFGDPFLVCCGHGGKYNFNNARRCGSTKMVKGKEILIAKSCKDPSSRVSWDEIRFTEAANKWMYSQIADGAFSDPPVPYYYNVADARLHQHVEKGKNDGLNISYVASASNLWPIVMDADTGFTSQAYELSPVFLHKERIMEQWEKNYYITSLAEHQMVVLW</sequence>
<comment type="similarity">
    <text evidence="1">Belongs to the 'GDSL' lipolytic enzyme family.</text>
</comment>
<dbReference type="AlphaFoldDB" id="A0AAD5CY02"/>